<keyword evidence="1" id="KW-1133">Transmembrane helix</keyword>
<dbReference type="InterPro" id="IPR023631">
    <property type="entry name" value="Amidase_dom"/>
</dbReference>
<evidence type="ECO:0000313" key="4">
    <source>
        <dbReference type="Proteomes" id="UP000437017"/>
    </source>
</evidence>
<dbReference type="Gene3D" id="3.90.1300.10">
    <property type="entry name" value="Amidase signature (AS) domain"/>
    <property type="match status" value="2"/>
</dbReference>
<dbReference type="PANTHER" id="PTHR45847">
    <property type="entry name" value="FATTY ACID AMIDE HYDROLASE"/>
    <property type="match status" value="1"/>
</dbReference>
<dbReference type="InterPro" id="IPR052096">
    <property type="entry name" value="Endocannabinoid_amidase"/>
</dbReference>
<dbReference type="GO" id="GO:0009062">
    <property type="term" value="P:fatty acid catabolic process"/>
    <property type="evidence" value="ECO:0007669"/>
    <property type="project" value="TreeGrafter"/>
</dbReference>
<keyword evidence="1" id="KW-0812">Transmembrane</keyword>
<dbReference type="GO" id="GO:0017064">
    <property type="term" value="F:fatty acid amide hydrolase activity"/>
    <property type="evidence" value="ECO:0007669"/>
    <property type="project" value="TreeGrafter"/>
</dbReference>
<feature type="domain" description="Amidase" evidence="2">
    <location>
        <begin position="97"/>
        <end position="211"/>
    </location>
</feature>
<dbReference type="Pfam" id="PF01425">
    <property type="entry name" value="Amidase"/>
    <property type="match status" value="2"/>
</dbReference>
<name>A0A643CI55_BALPH</name>
<proteinExistence type="predicted"/>
<feature type="domain" description="Amidase" evidence="2">
    <location>
        <begin position="219"/>
        <end position="339"/>
    </location>
</feature>
<organism evidence="3 4">
    <name type="scientific">Balaenoptera physalus</name>
    <name type="common">Fin whale</name>
    <name type="synonym">Balaena physalus</name>
    <dbReference type="NCBI Taxonomy" id="9770"/>
    <lineage>
        <taxon>Eukaryota</taxon>
        <taxon>Metazoa</taxon>
        <taxon>Chordata</taxon>
        <taxon>Craniata</taxon>
        <taxon>Vertebrata</taxon>
        <taxon>Euteleostomi</taxon>
        <taxon>Mammalia</taxon>
        <taxon>Eutheria</taxon>
        <taxon>Laurasiatheria</taxon>
        <taxon>Artiodactyla</taxon>
        <taxon>Whippomorpha</taxon>
        <taxon>Cetacea</taxon>
        <taxon>Mysticeti</taxon>
        <taxon>Balaenopteridae</taxon>
        <taxon>Balaenoptera</taxon>
    </lineage>
</organism>
<dbReference type="PANTHER" id="PTHR45847:SF3">
    <property type="entry name" value="FATTY-ACID AMIDE HYDROLASE 1"/>
    <property type="match status" value="1"/>
</dbReference>
<keyword evidence="1" id="KW-0472">Membrane</keyword>
<dbReference type="SUPFAM" id="SSF75304">
    <property type="entry name" value="Amidase signature (AS) enzymes"/>
    <property type="match status" value="1"/>
</dbReference>
<evidence type="ECO:0000313" key="3">
    <source>
        <dbReference type="EMBL" id="KAB0399849.1"/>
    </source>
</evidence>
<protein>
    <recommendedName>
        <fullName evidence="2">Amidase domain-containing protein</fullName>
    </recommendedName>
</protein>
<dbReference type="InterPro" id="IPR036928">
    <property type="entry name" value="AS_sf"/>
</dbReference>
<dbReference type="AlphaFoldDB" id="A0A643CI55"/>
<sequence>MVLDELWAALCGPSGATLACFLVAAALALHWSSHRTARGAAARARQRQQAALETMDKAAQRFRLQNPDLDSEALLALPLPQLVQKLHGGELSPEASLFTYLGKAWEVNKGTNCVTTYLADCETQLCQVPRQGLLYGIPVSLKECFSYKGQDSTLGLSLNEGVPAECDSVVVQVLKRQGALPFVYTNVPQSMFRLCLGYDCGNPLFGQTVNPKSGLKGCVYGQVAVQLSVGPMARDVESLALCLRALLCEDMFHLDPTVPPLPFREEVYTSSQPLRVGYYETDNYTMPTPAMTRALLETKKRLEAAGHTLVPFLPSNIPHALETLSTGGLFSDGGKSFLQNLSAGKLWELHHEIEVYRHSVIAQWRAVELDVLLTPMLGPALDLNGPGKATGAVSYTLLYNCLDFPAGVVPVTTVTAEDEAQMEHYKGYFGDIWDKTLQKVSPFSPGLTPAPLPLVEETV</sequence>
<feature type="transmembrane region" description="Helical" evidence="1">
    <location>
        <begin position="6"/>
        <end position="29"/>
    </location>
</feature>
<reference evidence="3 4" key="1">
    <citation type="journal article" date="2019" name="PLoS ONE">
        <title>Genomic analyses reveal an absence of contemporary introgressive admixture between fin whales and blue whales, despite known hybrids.</title>
        <authorList>
            <person name="Westbury M.V."/>
            <person name="Petersen B."/>
            <person name="Lorenzen E.D."/>
        </authorList>
    </citation>
    <scope>NUCLEOTIDE SEQUENCE [LARGE SCALE GENOMIC DNA]</scope>
    <source>
        <strain evidence="3">FinWhale-01</strain>
    </source>
</reference>
<dbReference type="EMBL" id="SGJD01001450">
    <property type="protein sequence ID" value="KAB0399849.1"/>
    <property type="molecule type" value="Genomic_DNA"/>
</dbReference>
<dbReference type="OrthoDB" id="6428749at2759"/>
<dbReference type="Proteomes" id="UP000437017">
    <property type="component" value="Unassembled WGS sequence"/>
</dbReference>
<gene>
    <name evidence="3" type="ORF">E2I00_002222</name>
</gene>
<dbReference type="GO" id="GO:0004040">
    <property type="term" value="F:amidase activity"/>
    <property type="evidence" value="ECO:0007669"/>
    <property type="project" value="TreeGrafter"/>
</dbReference>
<evidence type="ECO:0000256" key="1">
    <source>
        <dbReference type="SAM" id="Phobius"/>
    </source>
</evidence>
<comment type="caution">
    <text evidence="3">The sequence shown here is derived from an EMBL/GenBank/DDBJ whole genome shotgun (WGS) entry which is preliminary data.</text>
</comment>
<evidence type="ECO:0000259" key="2">
    <source>
        <dbReference type="Pfam" id="PF01425"/>
    </source>
</evidence>
<keyword evidence="4" id="KW-1185">Reference proteome</keyword>
<accession>A0A643CI55</accession>